<feature type="transmembrane region" description="Helical" evidence="2">
    <location>
        <begin position="519"/>
        <end position="540"/>
    </location>
</feature>
<gene>
    <name evidence="5" type="ORF">ACAOBT_LOCUS26033</name>
</gene>
<feature type="transmembrane region" description="Helical" evidence="2">
    <location>
        <begin position="784"/>
        <end position="806"/>
    </location>
</feature>
<keyword evidence="2" id="KW-0812">Transmembrane</keyword>
<feature type="compositionally biased region" description="Polar residues" evidence="1">
    <location>
        <begin position="100"/>
        <end position="119"/>
    </location>
</feature>
<feature type="region of interest" description="Disordered" evidence="1">
    <location>
        <begin position="826"/>
        <end position="855"/>
    </location>
</feature>
<dbReference type="Pfam" id="PF20146">
    <property type="entry name" value="NRF"/>
    <property type="match status" value="1"/>
</dbReference>
<dbReference type="GO" id="GO:0016747">
    <property type="term" value="F:acyltransferase activity, transferring groups other than amino-acyl groups"/>
    <property type="evidence" value="ECO:0007669"/>
    <property type="project" value="InterPro"/>
</dbReference>
<feature type="transmembrane region" description="Helical" evidence="2">
    <location>
        <begin position="752"/>
        <end position="772"/>
    </location>
</feature>
<dbReference type="InterPro" id="IPR002656">
    <property type="entry name" value="Acyl_transf_3_dom"/>
</dbReference>
<keyword evidence="2" id="KW-1133">Transmembrane helix</keyword>
<name>A0A9P0LWC2_ACAOB</name>
<feature type="transmembrane region" description="Helical" evidence="2">
    <location>
        <begin position="721"/>
        <end position="740"/>
    </location>
</feature>
<dbReference type="PANTHER" id="PTHR11161:SF72">
    <property type="entry name" value="FI21449P1"/>
    <property type="match status" value="1"/>
</dbReference>
<evidence type="ECO:0000259" key="4">
    <source>
        <dbReference type="SMART" id="SM00703"/>
    </source>
</evidence>
<keyword evidence="6" id="KW-1185">Reference proteome</keyword>
<sequence>MKSSMLANVVFVLSVAGVTHFINGDHLSNETSVSSVGESSIASRSIILPGDLSNPNIVEGKNLSTIHDSENINSYSLDQNIFTHERNGDQKLKIVSESAHQLRNTSSAQSSTSLKTNVASSSTEKRTRRTSSSRGSNFSEKLKGWQPLYGIGRLGREALDTKCRKELQQLVEAIENKKVWALKALDASGTPEPGFFYGNNLWIGSHFQCVDISNRKPFEVNKNVPHAAPTPYDYPPFQMAFAMVYARHNSTLQQHTQLPSEWTVQLGLCIPKSCSSDDLKHLSKKYFSEDSLEFQDIYKVKLDVLDVKKLREDAGWVFMSPKTIIFLVILIITLLLCIVGTILDVRRHNKEKNLISGHNAGITMNEKCVTTNITTVELVPPGLDSELSNREPSSLEKILVCFSVYTNTKNLMKTKLASDSIGCIHGLRFLGMLWVIAVHSIFYQVDFFKDPAVGFRVSEQFFSQVFSNSSYCVDTYLVISGFLVGYLYYKAKNPHAEMKKKINYMGKINEFFQMYINRYLRLTPPYIILIIFAEYIYTYYKYSSSLTSFEKQDQLCEKYWWRNLLYINNLYPRSEMCLSWSWYLSLDTQAFMVAIALLILSTVVFKIAAAFTILLVLVNIVSVSMKTYSIGYIPTMDEQFAQLDAIYDLPWHRIGPYLVGVITAYFLKVRLQNKLSLQRSTRIFLWTIFPLLNLWIIFTIYTRQISIEYSAFYMGTSRVLWGIGISWILIACCTGNAPLLNKFLSFKGFIPLSRMTYCAYLLNPLTAQIMFLGSETAFSLKAGMTLSICAVSLNTFYMSYLYCLMFECPFVRLTKMALTKVMGKRSGTQSNRTDDQTQKNIGDKTNNDITTNENS</sequence>
<dbReference type="InterPro" id="IPR006621">
    <property type="entry name" value="Nose-resist-to-fluoxetine_N"/>
</dbReference>
<accession>A0A9P0LWC2</accession>
<feature type="transmembrane region" description="Helical" evidence="2">
    <location>
        <begin position="421"/>
        <end position="445"/>
    </location>
</feature>
<keyword evidence="3" id="KW-0732">Signal</keyword>
<feature type="chain" id="PRO_5040107869" description="Nose resistant-to-fluoxetine protein N-terminal domain-containing protein" evidence="3">
    <location>
        <begin position="25"/>
        <end position="855"/>
    </location>
</feature>
<evidence type="ECO:0000256" key="2">
    <source>
        <dbReference type="SAM" id="Phobius"/>
    </source>
</evidence>
<reference evidence="5" key="1">
    <citation type="submission" date="2022-03" db="EMBL/GenBank/DDBJ databases">
        <authorList>
            <person name="Sayadi A."/>
        </authorList>
    </citation>
    <scope>NUCLEOTIDE SEQUENCE</scope>
</reference>
<evidence type="ECO:0000313" key="6">
    <source>
        <dbReference type="Proteomes" id="UP001152888"/>
    </source>
</evidence>
<dbReference type="InterPro" id="IPR052728">
    <property type="entry name" value="O2_lipid_transport_reg"/>
</dbReference>
<feature type="signal peptide" evidence="3">
    <location>
        <begin position="1"/>
        <end position="24"/>
    </location>
</feature>
<evidence type="ECO:0000256" key="3">
    <source>
        <dbReference type="SAM" id="SignalP"/>
    </source>
</evidence>
<organism evidence="5 6">
    <name type="scientific">Acanthoscelides obtectus</name>
    <name type="common">Bean weevil</name>
    <name type="synonym">Bruchus obtectus</name>
    <dbReference type="NCBI Taxonomy" id="200917"/>
    <lineage>
        <taxon>Eukaryota</taxon>
        <taxon>Metazoa</taxon>
        <taxon>Ecdysozoa</taxon>
        <taxon>Arthropoda</taxon>
        <taxon>Hexapoda</taxon>
        <taxon>Insecta</taxon>
        <taxon>Pterygota</taxon>
        <taxon>Neoptera</taxon>
        <taxon>Endopterygota</taxon>
        <taxon>Coleoptera</taxon>
        <taxon>Polyphaga</taxon>
        <taxon>Cucujiformia</taxon>
        <taxon>Chrysomeloidea</taxon>
        <taxon>Chrysomelidae</taxon>
        <taxon>Bruchinae</taxon>
        <taxon>Bruchini</taxon>
        <taxon>Acanthoscelides</taxon>
    </lineage>
</organism>
<proteinExistence type="predicted"/>
<feature type="transmembrane region" description="Helical" evidence="2">
    <location>
        <begin position="465"/>
        <end position="489"/>
    </location>
</feature>
<feature type="compositionally biased region" description="Basic and acidic residues" evidence="1">
    <location>
        <begin position="832"/>
        <end position="846"/>
    </location>
</feature>
<dbReference type="SMART" id="SM00703">
    <property type="entry name" value="NRF"/>
    <property type="match status" value="1"/>
</dbReference>
<dbReference type="EMBL" id="CAKOFQ010007438">
    <property type="protein sequence ID" value="CAH2001188.1"/>
    <property type="molecule type" value="Genomic_DNA"/>
</dbReference>
<comment type="caution">
    <text evidence="5">The sequence shown here is derived from an EMBL/GenBank/DDBJ whole genome shotgun (WGS) entry which is preliminary data.</text>
</comment>
<keyword evidence="2" id="KW-0472">Membrane</keyword>
<evidence type="ECO:0000313" key="5">
    <source>
        <dbReference type="EMBL" id="CAH2001188.1"/>
    </source>
</evidence>
<dbReference type="Pfam" id="PF01757">
    <property type="entry name" value="Acyl_transf_3"/>
    <property type="match status" value="1"/>
</dbReference>
<dbReference type="OrthoDB" id="207378at2759"/>
<feature type="transmembrane region" description="Helical" evidence="2">
    <location>
        <begin position="607"/>
        <end position="634"/>
    </location>
</feature>
<feature type="transmembrane region" description="Helical" evidence="2">
    <location>
        <begin position="580"/>
        <end position="600"/>
    </location>
</feature>
<dbReference type="AlphaFoldDB" id="A0A9P0LWC2"/>
<dbReference type="Proteomes" id="UP001152888">
    <property type="component" value="Unassembled WGS sequence"/>
</dbReference>
<feature type="transmembrane region" description="Helical" evidence="2">
    <location>
        <begin position="683"/>
        <end position="701"/>
    </location>
</feature>
<evidence type="ECO:0000256" key="1">
    <source>
        <dbReference type="SAM" id="MobiDB-lite"/>
    </source>
</evidence>
<dbReference type="PANTHER" id="PTHR11161">
    <property type="entry name" value="O-ACYLTRANSFERASE"/>
    <property type="match status" value="1"/>
</dbReference>
<feature type="domain" description="Nose resistant-to-fluoxetine protein N-terminal" evidence="4">
    <location>
        <begin position="160"/>
        <end position="301"/>
    </location>
</feature>
<feature type="region of interest" description="Disordered" evidence="1">
    <location>
        <begin position="100"/>
        <end position="139"/>
    </location>
</feature>
<feature type="transmembrane region" description="Helical" evidence="2">
    <location>
        <begin position="324"/>
        <end position="343"/>
    </location>
</feature>
<feature type="transmembrane region" description="Helical" evidence="2">
    <location>
        <begin position="654"/>
        <end position="671"/>
    </location>
</feature>
<protein>
    <recommendedName>
        <fullName evidence="4">Nose resistant-to-fluoxetine protein N-terminal domain-containing protein</fullName>
    </recommendedName>
</protein>